<dbReference type="AlphaFoldDB" id="A0A1C6SIG3"/>
<comment type="catalytic activity">
    <reaction evidence="9 10 13">
        <text>glyoxylate + acetyl-CoA + H2O = (S)-malate + CoA + H(+)</text>
        <dbReference type="Rhea" id="RHEA:18181"/>
        <dbReference type="ChEBI" id="CHEBI:15377"/>
        <dbReference type="ChEBI" id="CHEBI:15378"/>
        <dbReference type="ChEBI" id="CHEBI:15589"/>
        <dbReference type="ChEBI" id="CHEBI:36655"/>
        <dbReference type="ChEBI" id="CHEBI:57287"/>
        <dbReference type="ChEBI" id="CHEBI:57288"/>
        <dbReference type="EC" id="2.3.3.9"/>
    </reaction>
</comment>
<dbReference type="STRING" id="145854.GA0074692_2686"/>
<feature type="binding site" evidence="10">
    <location>
        <position position="541"/>
    </location>
    <ligand>
        <name>acetyl-CoA</name>
        <dbReference type="ChEBI" id="CHEBI:57288"/>
    </ligand>
</feature>
<organism evidence="18 19">
    <name type="scientific">Micromonospora pallida</name>
    <dbReference type="NCBI Taxonomy" id="145854"/>
    <lineage>
        <taxon>Bacteria</taxon>
        <taxon>Bacillati</taxon>
        <taxon>Actinomycetota</taxon>
        <taxon>Actinomycetes</taxon>
        <taxon>Micromonosporales</taxon>
        <taxon>Micromonosporaceae</taxon>
        <taxon>Micromonospora</taxon>
    </lineage>
</organism>
<dbReference type="GO" id="GO:0000287">
    <property type="term" value="F:magnesium ion binding"/>
    <property type="evidence" value="ECO:0007669"/>
    <property type="project" value="TreeGrafter"/>
</dbReference>
<feature type="binding site" evidence="10">
    <location>
        <position position="118"/>
    </location>
    <ligand>
        <name>acetyl-CoA</name>
        <dbReference type="ChEBI" id="CHEBI:57288"/>
    </ligand>
</feature>
<evidence type="ECO:0000256" key="5">
    <source>
        <dbReference type="ARBA" id="ARBA00022679"/>
    </source>
</evidence>
<dbReference type="InterPro" id="IPR048356">
    <property type="entry name" value="MS_N"/>
</dbReference>
<dbReference type="UniPathway" id="UPA00703">
    <property type="reaction ID" value="UER00720"/>
</dbReference>
<protein>
    <recommendedName>
        <fullName evidence="10 11">Malate synthase G</fullName>
        <ecNumber evidence="10 11">2.3.3.9</ecNumber>
    </recommendedName>
</protein>
<dbReference type="EC" id="2.3.3.9" evidence="10 11"/>
<comment type="caution">
    <text evidence="10">Lacks conserved residue(s) required for the propagation of feature annotation.</text>
</comment>
<dbReference type="InterPro" id="IPR001465">
    <property type="entry name" value="Malate_synthase_TIM"/>
</dbReference>
<dbReference type="GO" id="GO:0009436">
    <property type="term" value="P:glyoxylate catabolic process"/>
    <property type="evidence" value="ECO:0007669"/>
    <property type="project" value="TreeGrafter"/>
</dbReference>
<keyword evidence="3 10" id="KW-0963">Cytoplasm</keyword>
<dbReference type="InterPro" id="IPR011076">
    <property type="entry name" value="Malate_synth_sf"/>
</dbReference>
<keyword evidence="5 10" id="KW-0808">Transferase</keyword>
<comment type="function">
    <text evidence="10">Involved in the glycolate utilization. Catalyzes the condensation and subsequent hydrolysis of acetyl-coenzyme A (acetyl-CoA) and glyoxylate to form malate and CoA.</text>
</comment>
<dbReference type="InterPro" id="IPR048355">
    <property type="entry name" value="MS_C"/>
</dbReference>
<dbReference type="Pfam" id="PF20659">
    <property type="entry name" value="MS_C"/>
    <property type="match status" value="1"/>
</dbReference>
<dbReference type="Proteomes" id="UP000198959">
    <property type="component" value="Unassembled WGS sequence"/>
</dbReference>
<evidence type="ECO:0000259" key="15">
    <source>
        <dbReference type="Pfam" id="PF20656"/>
    </source>
</evidence>
<feature type="binding site" evidence="10">
    <location>
        <position position="276"/>
    </location>
    <ligand>
        <name>acetyl-CoA</name>
        <dbReference type="ChEBI" id="CHEBI:57288"/>
    </ligand>
</feature>
<comment type="subunit">
    <text evidence="10">Monomer.</text>
</comment>
<evidence type="ECO:0000256" key="13">
    <source>
        <dbReference type="RuleBase" id="RU003572"/>
    </source>
</evidence>
<evidence type="ECO:0000256" key="8">
    <source>
        <dbReference type="ARBA" id="ARBA00023097"/>
    </source>
</evidence>
<feature type="binding site" evidence="10">
    <location>
        <position position="340"/>
    </location>
    <ligand>
        <name>glyoxylate</name>
        <dbReference type="ChEBI" id="CHEBI:36655"/>
    </ligand>
</feature>
<dbReference type="GO" id="GO:0006099">
    <property type="term" value="P:tricarboxylic acid cycle"/>
    <property type="evidence" value="ECO:0007669"/>
    <property type="project" value="UniProtKB-KW"/>
</dbReference>
<dbReference type="PANTHER" id="PTHR42739">
    <property type="entry name" value="MALATE SYNTHASE G"/>
    <property type="match status" value="1"/>
</dbReference>
<evidence type="ECO:0000256" key="3">
    <source>
        <dbReference type="ARBA" id="ARBA00022490"/>
    </source>
</evidence>
<dbReference type="Gene3D" id="3.20.20.360">
    <property type="entry name" value="Malate synthase, domain 3"/>
    <property type="match status" value="2"/>
</dbReference>
<keyword evidence="8 10" id="KW-0558">Oxidation</keyword>
<dbReference type="Pfam" id="PF20656">
    <property type="entry name" value="MS_N"/>
    <property type="match status" value="1"/>
</dbReference>
<feature type="binding site" evidence="10">
    <location>
        <position position="432"/>
    </location>
    <ligand>
        <name>glyoxylate</name>
        <dbReference type="ChEBI" id="CHEBI:36655"/>
    </ligand>
</feature>
<feature type="binding site" evidence="10">
    <location>
        <position position="432"/>
    </location>
    <ligand>
        <name>Mg(2+)</name>
        <dbReference type="ChEBI" id="CHEBI:18420"/>
    </ligand>
</feature>
<evidence type="ECO:0000256" key="12">
    <source>
        <dbReference type="PIRSR" id="PIRSR601465-50"/>
    </source>
</evidence>
<feature type="domain" description="Malate synthase N-terminal" evidence="15">
    <location>
        <begin position="18"/>
        <end position="75"/>
    </location>
</feature>
<feature type="domain" description="Malate synthase TIM barrel" evidence="14">
    <location>
        <begin position="337"/>
        <end position="571"/>
    </location>
</feature>
<evidence type="ECO:0000313" key="19">
    <source>
        <dbReference type="Proteomes" id="UP000198959"/>
    </source>
</evidence>
<evidence type="ECO:0000256" key="4">
    <source>
        <dbReference type="ARBA" id="ARBA00022532"/>
    </source>
</evidence>
<accession>A0A1C6SIG3</accession>
<evidence type="ECO:0000256" key="1">
    <source>
        <dbReference type="ARBA" id="ARBA00001946"/>
    </source>
</evidence>
<dbReference type="InterPro" id="IPR044856">
    <property type="entry name" value="Malate_synth_C_sf"/>
</dbReference>
<evidence type="ECO:0000259" key="17">
    <source>
        <dbReference type="Pfam" id="PF20659"/>
    </source>
</evidence>
<dbReference type="GO" id="GO:0005829">
    <property type="term" value="C:cytosol"/>
    <property type="evidence" value="ECO:0007669"/>
    <property type="project" value="TreeGrafter"/>
</dbReference>
<feature type="active site" description="Proton donor" evidence="10 12">
    <location>
        <position position="630"/>
    </location>
</feature>
<feature type="binding site" evidence="10">
    <location>
        <position position="313"/>
    </location>
    <ligand>
        <name>acetyl-CoA</name>
        <dbReference type="ChEBI" id="CHEBI:57288"/>
    </ligand>
</feature>
<comment type="similarity">
    <text evidence="10 13">Belongs to the malate synthase family. GlcB subfamily.</text>
</comment>
<gene>
    <name evidence="10" type="primary">glcB</name>
    <name evidence="18" type="ORF">GA0074692_2686</name>
</gene>
<evidence type="ECO:0000256" key="9">
    <source>
        <dbReference type="ARBA" id="ARBA00047918"/>
    </source>
</evidence>
<dbReference type="InterPro" id="IPR006253">
    <property type="entry name" value="Malate_synthG"/>
</dbReference>
<comment type="pathway">
    <text evidence="10 13">Carbohydrate metabolism; glyoxylate cycle; (S)-malate from isocitrate: step 2/2.</text>
</comment>
<feature type="domain" description="Malate synthase G alpha-beta insertion" evidence="16">
    <location>
        <begin position="160"/>
        <end position="235"/>
    </location>
</feature>
<keyword evidence="19" id="KW-1185">Reference proteome</keyword>
<dbReference type="EMBL" id="FMHW01000002">
    <property type="protein sequence ID" value="SCL29223.1"/>
    <property type="molecule type" value="Genomic_DNA"/>
</dbReference>
<evidence type="ECO:0000256" key="11">
    <source>
        <dbReference type="NCBIfam" id="TIGR01345"/>
    </source>
</evidence>
<dbReference type="SUPFAM" id="SSF51645">
    <property type="entry name" value="Malate synthase G"/>
    <property type="match status" value="1"/>
</dbReference>
<keyword evidence="2 10" id="KW-0329">Glyoxylate bypass</keyword>
<dbReference type="Gene3D" id="1.20.1220.12">
    <property type="entry name" value="Malate synthase, domain III"/>
    <property type="match status" value="1"/>
</dbReference>
<evidence type="ECO:0000259" key="14">
    <source>
        <dbReference type="Pfam" id="PF01274"/>
    </source>
</evidence>
<dbReference type="RefSeq" id="WP_091644161.1">
    <property type="nucleotide sequence ID" value="NZ_FMHW01000002.1"/>
</dbReference>
<dbReference type="InterPro" id="IPR048357">
    <property type="entry name" value="MSG_insertion"/>
</dbReference>
<dbReference type="Pfam" id="PF20658">
    <property type="entry name" value="MSG_insertion"/>
    <property type="match status" value="1"/>
</dbReference>
<dbReference type="Pfam" id="PF01274">
    <property type="entry name" value="MS_TIM-barrel"/>
    <property type="match status" value="1"/>
</dbReference>
<dbReference type="HAMAP" id="MF_00641">
    <property type="entry name" value="Malate_synth_G"/>
    <property type="match status" value="1"/>
</dbReference>
<dbReference type="NCBIfam" id="NF002825">
    <property type="entry name" value="PRK02999.1"/>
    <property type="match status" value="1"/>
</dbReference>
<keyword evidence="6 10" id="KW-0479">Metal-binding</keyword>
<dbReference type="OrthoDB" id="9762054at2"/>
<dbReference type="NCBIfam" id="TIGR01345">
    <property type="entry name" value="malate_syn_G"/>
    <property type="match status" value="1"/>
</dbReference>
<evidence type="ECO:0000256" key="6">
    <source>
        <dbReference type="ARBA" id="ARBA00022723"/>
    </source>
</evidence>
<proteinExistence type="inferred from homology"/>
<feature type="modified residue" description="Cysteine sulfenic acid (-SOH)" evidence="10">
    <location>
        <position position="616"/>
    </location>
</feature>
<name>A0A1C6SIG3_9ACTN</name>
<evidence type="ECO:0000256" key="10">
    <source>
        <dbReference type="HAMAP-Rule" id="MF_00641"/>
    </source>
</evidence>
<evidence type="ECO:0000259" key="16">
    <source>
        <dbReference type="Pfam" id="PF20658"/>
    </source>
</evidence>
<feature type="active site" description="Proton acceptor" evidence="10 12">
    <location>
        <position position="340"/>
    </location>
</feature>
<feature type="domain" description="Malate synthase C-terminal" evidence="17">
    <location>
        <begin position="593"/>
        <end position="671"/>
    </location>
</feature>
<reference evidence="19" key="1">
    <citation type="submission" date="2016-06" db="EMBL/GenBank/DDBJ databases">
        <authorList>
            <person name="Varghese N."/>
            <person name="Submissions Spin"/>
        </authorList>
    </citation>
    <scope>NUCLEOTIDE SEQUENCE [LARGE SCALE GENOMIC DNA]</scope>
    <source>
        <strain evidence="19">DSM 43817</strain>
    </source>
</reference>
<feature type="binding site" evidence="10">
    <location>
        <begin position="457"/>
        <end position="460"/>
    </location>
    <ligand>
        <name>glyoxylate</name>
        <dbReference type="ChEBI" id="CHEBI:36655"/>
    </ligand>
</feature>
<dbReference type="GO" id="GO:0006097">
    <property type="term" value="P:glyoxylate cycle"/>
    <property type="evidence" value="ECO:0007669"/>
    <property type="project" value="UniProtKB-UniRule"/>
</dbReference>
<feature type="binding site" evidence="10">
    <location>
        <begin position="125"/>
        <end position="126"/>
    </location>
    <ligand>
        <name>acetyl-CoA</name>
        <dbReference type="ChEBI" id="CHEBI:57288"/>
    </ligand>
</feature>
<keyword evidence="7 10" id="KW-0460">Magnesium</keyword>
<comment type="subcellular location">
    <subcellularLocation>
        <location evidence="10 13">Cytoplasm</location>
    </subcellularLocation>
</comment>
<dbReference type="GO" id="GO:0004474">
    <property type="term" value="F:malate synthase activity"/>
    <property type="evidence" value="ECO:0007669"/>
    <property type="project" value="UniProtKB-UniRule"/>
</dbReference>
<evidence type="ECO:0000256" key="2">
    <source>
        <dbReference type="ARBA" id="ARBA00022435"/>
    </source>
</evidence>
<comment type="cofactor">
    <cofactor evidence="1 10">
        <name>Mg(2+)</name>
        <dbReference type="ChEBI" id="CHEBI:18420"/>
    </cofactor>
</comment>
<evidence type="ECO:0000313" key="18">
    <source>
        <dbReference type="EMBL" id="SCL29223.1"/>
    </source>
</evidence>
<dbReference type="PANTHER" id="PTHR42739:SF1">
    <property type="entry name" value="MALATE SYNTHASE G"/>
    <property type="match status" value="1"/>
</dbReference>
<sequence>MSGERVNRAALDVSAALASFVEDEALADTGLDADRFWQGVADLVHDLTPANRELLAVRDQLQTQIDAYHRANPGQPDPAHYRRFLEEIGYLLPEPGSVSIATERVDDEIARTAGPQLVVPLLNARFAVNAANARWGSLYDALYGTDVIPDDGETRRGTEYNPARGAEVVRRGRRLLDDIAPLADGSHQAATAYHVADGALSVRLVPGGETSLVDPAAFVGHTGSPDAPDSILLVHHGLHVEIVIDRGHVVGRTDAAGIADIVLESAVTTIMDLEDSVAAVDAADKVLGYRNWLELMRGTLSEEVTKNGETFLRTMDADRSYVAPDGSPLVLPGRSLLLVRNVGHLMTTDAVRDRDGTDVFEGMLDAVMTALGALADLRGARAGANSRAGSIYIVKPKMHGPAEVAFAVELFSRVEQILDLPPNTLKLGLMDEERRTTVNLRACVEAARERLVFINTGFLDRTGDEIHTSLHAGVMVPKGSMREQPFLQAYERANVDAGLSAGMLRHGQIGKGMWAMPDLMRDMLEQKIAHVRAGATTAWVPSPTAATLHALHYHAVDAFAVGDELTRREPQPVDDVLTIPLAVAPLSRDVVAGELDNNVQSILGYVVRWIDQGIGCSKVPDIHGTALMEDRATLRISSQLLANWLAHGVITPADVDESLGRLASVVDGQNSADPRYETLVTPTGPGLAYQAARHLILDGAEQPNGYTEPLLHAIRRRRKALNAVQAPTRIG</sequence>
<evidence type="ECO:0000256" key="7">
    <source>
        <dbReference type="ARBA" id="ARBA00022842"/>
    </source>
</evidence>
<dbReference type="InterPro" id="IPR046363">
    <property type="entry name" value="MS_N_TIM-barrel_dom"/>
</dbReference>
<keyword evidence="4 10" id="KW-0816">Tricarboxylic acid cycle</keyword>
<feature type="binding site" evidence="10">
    <location>
        <position position="460"/>
    </location>
    <ligand>
        <name>Mg(2+)</name>
        <dbReference type="ChEBI" id="CHEBI:18420"/>
    </ligand>
</feature>